<keyword evidence="4" id="KW-1185">Reference proteome</keyword>
<evidence type="ECO:0000313" key="3">
    <source>
        <dbReference type="EMBL" id="PIL34375.1"/>
    </source>
</evidence>
<organism evidence="3 4">
    <name type="scientific">Ganoderma sinense ZZ0214-1</name>
    <dbReference type="NCBI Taxonomy" id="1077348"/>
    <lineage>
        <taxon>Eukaryota</taxon>
        <taxon>Fungi</taxon>
        <taxon>Dikarya</taxon>
        <taxon>Basidiomycota</taxon>
        <taxon>Agaricomycotina</taxon>
        <taxon>Agaricomycetes</taxon>
        <taxon>Polyporales</taxon>
        <taxon>Polyporaceae</taxon>
        <taxon>Ganoderma</taxon>
    </lineage>
</organism>
<dbReference type="AlphaFoldDB" id="A0A2G8SKT4"/>
<protein>
    <recommendedName>
        <fullName evidence="2">F-box domain-containing protein</fullName>
    </recommendedName>
</protein>
<comment type="caution">
    <text evidence="3">The sequence shown here is derived from an EMBL/GenBank/DDBJ whole genome shotgun (WGS) entry which is preliminary data.</text>
</comment>
<dbReference type="InterPro" id="IPR001810">
    <property type="entry name" value="F-box_dom"/>
</dbReference>
<name>A0A2G8SKT4_9APHY</name>
<proteinExistence type="predicted"/>
<sequence length="737" mass="83637">MFEEDDFHIRPERVDERLAALAGESFDKQLGLTRRKVNDVQAEFLEATKPRQSMSGRSDATHSIDREMPSALNLSTRVRTSSDLPLDVFLEIAYEVTPLDLINLAQTSKTLRRLLMSKKNRAVWTSALGDVPEFPPCPTDMCEPLYAALVFGKYCFGCGVGDAFWVDYALRLRMCVRCYKANVIVGSQVLKSVPQHSRNMIRDAVLMLLPSANTFDFSDPVPSFDPINPLSHHIEDFYFKPEFEAMFRFFWPLPVVEDITELRPLLRTRVNYVMTRQAHAALLHAWDNYCFEPSDGEDGFADIKSSLQSPEFSQLRGRDWDKSALYSDPAFTAYIWGKDDTPELDPAEPKPKPTKQLARERRAFERREELERNARLRARVREVAEWQKKIHSQPPLAQIAPAELPNAYTNSRVWDPFVCGGNARDPFDPLDRPGEIEPDPDLVQRVAHSVAEYPGKVMRFLACQLERSEARSKDARTTGKKQPTAGRKNGAKQDARDVVRRPTALFYCKECEDGPLAYPAINVHWQKAHADKSVWMGDATETVYGAGVWEDGVRIAQNVLAVLIENGLPKNKRDIGSLDGLIKEGRVFCSCGDPEMETREEEFGWAELVCHVFMHLKYNSLRTKTITAQMPDSSMVDIPVWLDDHDLTSCIKYLRASRDTTSEAPKHVTADKATRERIEGLLGQCPETSKPACLLCDRLTPDDKKDDTLFLSDSADAIVYHMQAKHGKHFEEKDVVF</sequence>
<evidence type="ECO:0000256" key="1">
    <source>
        <dbReference type="SAM" id="MobiDB-lite"/>
    </source>
</evidence>
<dbReference type="Pfam" id="PF00646">
    <property type="entry name" value="F-box"/>
    <property type="match status" value="1"/>
</dbReference>
<evidence type="ECO:0000313" key="4">
    <source>
        <dbReference type="Proteomes" id="UP000230002"/>
    </source>
</evidence>
<accession>A0A2G8SKT4</accession>
<dbReference type="Proteomes" id="UP000230002">
    <property type="component" value="Unassembled WGS sequence"/>
</dbReference>
<dbReference type="STRING" id="1077348.A0A2G8SKT4"/>
<feature type="domain" description="F-box" evidence="2">
    <location>
        <begin position="78"/>
        <end position="127"/>
    </location>
</feature>
<feature type="region of interest" description="Disordered" evidence="1">
    <location>
        <begin position="471"/>
        <end position="495"/>
    </location>
</feature>
<evidence type="ECO:0000259" key="2">
    <source>
        <dbReference type="PROSITE" id="PS50181"/>
    </source>
</evidence>
<dbReference type="CDD" id="cd09917">
    <property type="entry name" value="F-box_SF"/>
    <property type="match status" value="1"/>
</dbReference>
<dbReference type="InterPro" id="IPR036047">
    <property type="entry name" value="F-box-like_dom_sf"/>
</dbReference>
<dbReference type="EMBL" id="AYKW01000005">
    <property type="protein sequence ID" value="PIL34375.1"/>
    <property type="molecule type" value="Genomic_DNA"/>
</dbReference>
<dbReference type="OrthoDB" id="2746750at2759"/>
<reference evidence="3 4" key="1">
    <citation type="journal article" date="2015" name="Sci. Rep.">
        <title>Chromosome-level genome map provides insights into diverse defense mechanisms in the medicinal fungus Ganoderma sinense.</title>
        <authorList>
            <person name="Zhu Y."/>
            <person name="Xu J."/>
            <person name="Sun C."/>
            <person name="Zhou S."/>
            <person name="Xu H."/>
            <person name="Nelson D.R."/>
            <person name="Qian J."/>
            <person name="Song J."/>
            <person name="Luo H."/>
            <person name="Xiang L."/>
            <person name="Li Y."/>
            <person name="Xu Z."/>
            <person name="Ji A."/>
            <person name="Wang L."/>
            <person name="Lu S."/>
            <person name="Hayward A."/>
            <person name="Sun W."/>
            <person name="Li X."/>
            <person name="Schwartz D.C."/>
            <person name="Wang Y."/>
            <person name="Chen S."/>
        </authorList>
    </citation>
    <scope>NUCLEOTIDE SEQUENCE [LARGE SCALE GENOMIC DNA]</scope>
    <source>
        <strain evidence="3 4">ZZ0214-1</strain>
    </source>
</reference>
<dbReference type="SUPFAM" id="SSF81383">
    <property type="entry name" value="F-box domain"/>
    <property type="match status" value="1"/>
</dbReference>
<gene>
    <name evidence="3" type="ORF">GSI_03150</name>
</gene>
<dbReference type="PROSITE" id="PS50181">
    <property type="entry name" value="FBOX"/>
    <property type="match status" value="1"/>
</dbReference>